<proteinExistence type="inferred from homology"/>
<organism evidence="7">
    <name type="scientific">uncultured bacterium</name>
    <name type="common">gcode 4</name>
    <dbReference type="NCBI Taxonomy" id="1234023"/>
    <lineage>
        <taxon>Bacteria</taxon>
        <taxon>environmental samples</taxon>
    </lineage>
</organism>
<protein>
    <submittedName>
        <fullName evidence="7">TrmA</fullName>
        <ecNumber evidence="7">2.1.1.-</ecNumber>
    </submittedName>
</protein>
<dbReference type="Gene3D" id="2.40.50.1070">
    <property type="match status" value="1"/>
</dbReference>
<dbReference type="InterPro" id="IPR012340">
    <property type="entry name" value="NA-bd_OB-fold"/>
</dbReference>
<feature type="domain" description="TRAM" evidence="6">
    <location>
        <begin position="1"/>
        <end position="61"/>
    </location>
</feature>
<dbReference type="Gene3D" id="2.40.50.140">
    <property type="entry name" value="Nucleic acid-binding proteins"/>
    <property type="match status" value="1"/>
</dbReference>
<dbReference type="GO" id="GO:0001510">
    <property type="term" value="P:RNA methylation"/>
    <property type="evidence" value="ECO:0007669"/>
    <property type="project" value="UniProtKB-ARBA"/>
</dbReference>
<dbReference type="Gene3D" id="3.40.50.150">
    <property type="entry name" value="Vaccinia Virus protein VP39"/>
    <property type="match status" value="1"/>
</dbReference>
<evidence type="ECO:0000256" key="2">
    <source>
        <dbReference type="ARBA" id="ARBA00022679"/>
    </source>
</evidence>
<dbReference type="SUPFAM" id="SSF53335">
    <property type="entry name" value="S-adenosyl-L-methionine-dependent methyltransferases"/>
    <property type="match status" value="1"/>
</dbReference>
<keyword evidence="3 4" id="KW-0949">S-adenosyl-L-methionine</keyword>
<dbReference type="PROSITE" id="PS50926">
    <property type="entry name" value="TRAM"/>
    <property type="match status" value="1"/>
</dbReference>
<dbReference type="InterPro" id="IPR029063">
    <property type="entry name" value="SAM-dependent_MTases_sf"/>
</dbReference>
<comment type="similarity">
    <text evidence="4">Belongs to the class I-like SAM-binding methyltransferase superfamily. RNA M5U methyltransferase family.</text>
</comment>
<evidence type="ECO:0000256" key="3">
    <source>
        <dbReference type="ARBA" id="ARBA00022691"/>
    </source>
</evidence>
<dbReference type="EC" id="2.1.1.-" evidence="7"/>
<sequence>MKKNEILENILIDKLIFGGKWLALAPDGKKIIVTGGVIPGSRVNLRILKSRTNYYEAQILDTVVKSPLEQELPAHFQVYGGCKWLPIVYPEQLKIKAEQVREAFHHIEDKLEKTTFHPIVASPEIHGYRNKVEFSWGKYISFKEDIRDEFRFGFHAQWQFDRIIDCTYCVLADEEINALFHEVDTFSRASGLPTYDPKTNIGFWRHFVVRKARFTDEIMLIFSVNDTFPEYTKKNEEDIIVFAEQLIAQFPHIASVYLLLNSGRADVVTGEAVLLKGKATITEHLLGKSFEINPKSFFQTNSLGAEKLYQTALDLSSSRWGVLLDLYAGTGTLGILFSDRFEQVYSVELVPQASQDGEKNARRNSIDNIEFVNAKVEVFLEDFLGKNLTADTLIIDPPRDGMHPNALPNILKFGAREIIYISCNPATLARDLDYILANSDYRVTDVTPVDMFPHTHHIETVVRLEK</sequence>
<dbReference type="AlphaFoldDB" id="K1XWT9"/>
<dbReference type="InterPro" id="IPR030390">
    <property type="entry name" value="MeTrfase_TrmA_AS"/>
</dbReference>
<dbReference type="NCBIfam" id="TIGR00479">
    <property type="entry name" value="rumA"/>
    <property type="match status" value="1"/>
</dbReference>
<dbReference type="PROSITE" id="PS51687">
    <property type="entry name" value="SAM_MT_RNA_M5U"/>
    <property type="match status" value="1"/>
</dbReference>
<dbReference type="GO" id="GO:0008757">
    <property type="term" value="F:S-adenosylmethionine-dependent methyltransferase activity"/>
    <property type="evidence" value="ECO:0007669"/>
    <property type="project" value="UniProtKB-ARBA"/>
</dbReference>
<dbReference type="PANTHER" id="PTHR11061">
    <property type="entry name" value="RNA M5U METHYLTRANSFERASE"/>
    <property type="match status" value="1"/>
</dbReference>
<evidence type="ECO:0000256" key="4">
    <source>
        <dbReference type="PROSITE-ProRule" id="PRU01024"/>
    </source>
</evidence>
<keyword evidence="1 4" id="KW-0489">Methyltransferase</keyword>
<dbReference type="PANTHER" id="PTHR11061:SF30">
    <property type="entry name" value="TRNA (URACIL(54)-C(5))-METHYLTRANSFERASE"/>
    <property type="match status" value="1"/>
</dbReference>
<dbReference type="PROSITE" id="PS01230">
    <property type="entry name" value="TRMA_1"/>
    <property type="match status" value="1"/>
</dbReference>
<feature type="binding site" evidence="4">
    <location>
        <position position="327"/>
    </location>
    <ligand>
        <name>S-adenosyl-L-methionine</name>
        <dbReference type="ChEBI" id="CHEBI:59789"/>
    </ligand>
</feature>
<name>K1XWT9_9BACT</name>
<feature type="binding site" evidence="4">
    <location>
        <position position="348"/>
    </location>
    <ligand>
        <name>S-adenosyl-L-methionine</name>
        <dbReference type="ChEBI" id="CHEBI:59789"/>
    </ligand>
</feature>
<keyword evidence="2 4" id="KW-0808">Transferase</keyword>
<accession>K1XWT9</accession>
<dbReference type="Pfam" id="PF05958">
    <property type="entry name" value="tRNA_U5-meth_tr"/>
    <property type="match status" value="1"/>
</dbReference>
<dbReference type="InterPro" id="IPR010280">
    <property type="entry name" value="U5_MeTrfase_fam"/>
</dbReference>
<dbReference type="GO" id="GO:0006396">
    <property type="term" value="P:RNA processing"/>
    <property type="evidence" value="ECO:0007669"/>
    <property type="project" value="InterPro"/>
</dbReference>
<evidence type="ECO:0000256" key="5">
    <source>
        <dbReference type="PROSITE-ProRule" id="PRU10015"/>
    </source>
</evidence>
<feature type="active site" evidence="5">
    <location>
        <position position="423"/>
    </location>
</feature>
<evidence type="ECO:0000259" key="6">
    <source>
        <dbReference type="PROSITE" id="PS50926"/>
    </source>
</evidence>
<feature type="binding site" evidence="4">
    <location>
        <position position="299"/>
    </location>
    <ligand>
        <name>S-adenosyl-L-methionine</name>
        <dbReference type="ChEBI" id="CHEBI:59789"/>
    </ligand>
</feature>
<dbReference type="InterPro" id="IPR002792">
    <property type="entry name" value="TRAM_dom"/>
</dbReference>
<dbReference type="EMBL" id="AMFJ01034417">
    <property type="protein sequence ID" value="EKD29426.1"/>
    <property type="molecule type" value="Genomic_DNA"/>
</dbReference>
<feature type="binding site" evidence="4">
    <location>
        <position position="396"/>
    </location>
    <ligand>
        <name>S-adenosyl-L-methionine</name>
        <dbReference type="ChEBI" id="CHEBI:59789"/>
    </ligand>
</feature>
<evidence type="ECO:0000256" key="1">
    <source>
        <dbReference type="ARBA" id="ARBA00022603"/>
    </source>
</evidence>
<dbReference type="PROSITE" id="PS01231">
    <property type="entry name" value="TRMA_2"/>
    <property type="match status" value="1"/>
</dbReference>
<dbReference type="CDD" id="cd02440">
    <property type="entry name" value="AdoMet_MTases"/>
    <property type="match status" value="1"/>
</dbReference>
<feature type="active site" description="Nucleophile" evidence="4">
    <location>
        <position position="423"/>
    </location>
</feature>
<dbReference type="InterPro" id="IPR030391">
    <property type="entry name" value="MeTrfase_TrmA_CS"/>
</dbReference>
<dbReference type="GO" id="GO:0008173">
    <property type="term" value="F:RNA methyltransferase activity"/>
    <property type="evidence" value="ECO:0007669"/>
    <property type="project" value="InterPro"/>
</dbReference>
<gene>
    <name evidence="7" type="primary">trmA</name>
    <name evidence="7" type="ORF">ACD_78C00417G0004</name>
</gene>
<comment type="caution">
    <text evidence="7">The sequence shown here is derived from an EMBL/GenBank/DDBJ whole genome shotgun (WGS) entry which is preliminary data.</text>
</comment>
<dbReference type="FunFam" id="3.40.50.150:FF:000009">
    <property type="entry name" value="23S rRNA (Uracil(1939)-C(5))-methyltransferase RlmD"/>
    <property type="match status" value="1"/>
</dbReference>
<evidence type="ECO:0000313" key="7">
    <source>
        <dbReference type="EMBL" id="EKD29426.1"/>
    </source>
</evidence>
<reference evidence="7" key="1">
    <citation type="journal article" date="2012" name="Science">
        <title>Fermentation, hydrogen, and sulfur metabolism in multiple uncultivated bacterial phyla.</title>
        <authorList>
            <person name="Wrighton K.C."/>
            <person name="Thomas B.C."/>
            <person name="Sharon I."/>
            <person name="Miller C.S."/>
            <person name="Castelle C.J."/>
            <person name="VerBerkmoes N.C."/>
            <person name="Wilkins M.J."/>
            <person name="Hettich R.L."/>
            <person name="Lipton M.S."/>
            <person name="Williams K.H."/>
            <person name="Long P.E."/>
            <person name="Banfield J.F."/>
        </authorList>
    </citation>
    <scope>NUCLEOTIDE SEQUENCE [LARGE SCALE GENOMIC DNA]</scope>
</reference>